<evidence type="ECO:0000256" key="2">
    <source>
        <dbReference type="ARBA" id="ARBA00022475"/>
    </source>
</evidence>
<dbReference type="EMBL" id="JBHUDG010000003">
    <property type="protein sequence ID" value="MFD1629050.1"/>
    <property type="molecule type" value="Genomic_DNA"/>
</dbReference>
<dbReference type="Pfam" id="PF00884">
    <property type="entry name" value="Sulfatase"/>
    <property type="match status" value="1"/>
</dbReference>
<dbReference type="PANTHER" id="PTHR30443:SF0">
    <property type="entry name" value="PHOSPHOETHANOLAMINE TRANSFERASE EPTA"/>
    <property type="match status" value="1"/>
</dbReference>
<keyword evidence="3 8" id="KW-0808">Transferase</keyword>
<dbReference type="PANTHER" id="PTHR30443">
    <property type="entry name" value="INNER MEMBRANE PROTEIN"/>
    <property type="match status" value="1"/>
</dbReference>
<dbReference type="Proteomes" id="UP001597118">
    <property type="component" value="Unassembled WGS sequence"/>
</dbReference>
<dbReference type="Gene3D" id="3.40.720.10">
    <property type="entry name" value="Alkaline Phosphatase, subunit A"/>
    <property type="match status" value="1"/>
</dbReference>
<evidence type="ECO:0000256" key="3">
    <source>
        <dbReference type="ARBA" id="ARBA00022679"/>
    </source>
</evidence>
<keyword evidence="5" id="KW-1133">Transmembrane helix</keyword>
<gene>
    <name evidence="8" type="ORF">ACFSAH_04130</name>
</gene>
<keyword evidence="6" id="KW-0472">Membrane</keyword>
<feature type="domain" description="Sulfatase N-terminal" evidence="7">
    <location>
        <begin position="74"/>
        <end position="361"/>
    </location>
</feature>
<evidence type="ECO:0000256" key="6">
    <source>
        <dbReference type="ARBA" id="ARBA00023136"/>
    </source>
</evidence>
<keyword evidence="4" id="KW-0812">Transmembrane</keyword>
<keyword evidence="2" id="KW-1003">Cell membrane</keyword>
<name>A0ABW4I8J2_9SPHI</name>
<dbReference type="InterPro" id="IPR040423">
    <property type="entry name" value="PEA_transferase"/>
</dbReference>
<reference evidence="9" key="1">
    <citation type="journal article" date="2019" name="Int. J. Syst. Evol. Microbiol.">
        <title>The Global Catalogue of Microorganisms (GCM) 10K type strain sequencing project: providing services to taxonomists for standard genome sequencing and annotation.</title>
        <authorList>
            <consortium name="The Broad Institute Genomics Platform"/>
            <consortium name="The Broad Institute Genome Sequencing Center for Infectious Disease"/>
            <person name="Wu L."/>
            <person name="Ma J."/>
        </authorList>
    </citation>
    <scope>NUCLEOTIDE SEQUENCE [LARGE SCALE GENOMIC DNA]</scope>
    <source>
        <strain evidence="9">CCUG 53762</strain>
    </source>
</reference>
<dbReference type="SUPFAM" id="SSF53649">
    <property type="entry name" value="Alkaline phosphatase-like"/>
    <property type="match status" value="1"/>
</dbReference>
<sequence>MYTFQADSGSFSSKANYTLAITLMKYQKIYPIDLLLNTNKIFYNSRNKQNFGKNFNEFSFQAKQYKSSQKKEIYVLVIGESARYSSFHINGYSRQTSPNLDNLDNLISFSNVFSPATLTFMSLPQLITRATPDNLNLQFEEKSIIDAFKEAGFYTAWISTQNENDPAIKRLRGVTNYFHSSKLGLDNNSPYDTDIISNFKTVLKENGNRKFIVIHSLGSHFRYSKRYPPSFEKFKPALARVGFDNIHISNKTKFINSYDNSILFTDFFLDLLIKELKNTEAVCTLTYVSDHGENLFDDERGLIQHGTENPGKEEYHIPLFIWFSNQYQKENSEKTLAILNNKDKKAMSNTTFYTMLDLANIGYHNSDQELQKSIASPQYKEPTERKLISASKKIILIN</sequence>
<dbReference type="InterPro" id="IPR058130">
    <property type="entry name" value="PEA_transf_C"/>
</dbReference>
<comment type="subcellular location">
    <subcellularLocation>
        <location evidence="1">Cell membrane</location>
        <topology evidence="1">Multi-pass membrane protein</topology>
    </subcellularLocation>
</comment>
<dbReference type="InterPro" id="IPR000917">
    <property type="entry name" value="Sulfatase_N"/>
</dbReference>
<dbReference type="CDD" id="cd16017">
    <property type="entry name" value="LptA"/>
    <property type="match status" value="1"/>
</dbReference>
<protein>
    <submittedName>
        <fullName evidence="8">Phosphoethanolamine transferase</fullName>
    </submittedName>
</protein>
<organism evidence="8 9">
    <name type="scientific">Pseudopedobacter beijingensis</name>
    <dbReference type="NCBI Taxonomy" id="1207056"/>
    <lineage>
        <taxon>Bacteria</taxon>
        <taxon>Pseudomonadati</taxon>
        <taxon>Bacteroidota</taxon>
        <taxon>Sphingobacteriia</taxon>
        <taxon>Sphingobacteriales</taxon>
        <taxon>Sphingobacteriaceae</taxon>
        <taxon>Pseudopedobacter</taxon>
    </lineage>
</organism>
<keyword evidence="9" id="KW-1185">Reference proteome</keyword>
<dbReference type="RefSeq" id="WP_379661431.1">
    <property type="nucleotide sequence ID" value="NZ_JBHUDG010000003.1"/>
</dbReference>
<accession>A0ABW4I8J2</accession>
<evidence type="ECO:0000313" key="9">
    <source>
        <dbReference type="Proteomes" id="UP001597118"/>
    </source>
</evidence>
<comment type="caution">
    <text evidence="8">The sequence shown here is derived from an EMBL/GenBank/DDBJ whole genome shotgun (WGS) entry which is preliminary data.</text>
</comment>
<proteinExistence type="predicted"/>
<evidence type="ECO:0000259" key="7">
    <source>
        <dbReference type="Pfam" id="PF00884"/>
    </source>
</evidence>
<evidence type="ECO:0000256" key="1">
    <source>
        <dbReference type="ARBA" id="ARBA00004651"/>
    </source>
</evidence>
<evidence type="ECO:0000256" key="5">
    <source>
        <dbReference type="ARBA" id="ARBA00022989"/>
    </source>
</evidence>
<dbReference type="InterPro" id="IPR017850">
    <property type="entry name" value="Alkaline_phosphatase_core_sf"/>
</dbReference>
<evidence type="ECO:0000256" key="4">
    <source>
        <dbReference type="ARBA" id="ARBA00022692"/>
    </source>
</evidence>
<dbReference type="GO" id="GO:0016740">
    <property type="term" value="F:transferase activity"/>
    <property type="evidence" value="ECO:0007669"/>
    <property type="project" value="UniProtKB-KW"/>
</dbReference>
<evidence type="ECO:0000313" key="8">
    <source>
        <dbReference type="EMBL" id="MFD1629050.1"/>
    </source>
</evidence>